<keyword evidence="5 6" id="KW-0413">Isomerase</keyword>
<dbReference type="NCBIfam" id="NF009488">
    <property type="entry name" value="PRK12850.1"/>
    <property type="match status" value="1"/>
</dbReference>
<dbReference type="Gene3D" id="3.50.7.10">
    <property type="entry name" value="GroEL"/>
    <property type="match status" value="1"/>
</dbReference>
<evidence type="ECO:0000256" key="2">
    <source>
        <dbReference type="ARBA" id="ARBA00022741"/>
    </source>
</evidence>
<evidence type="ECO:0000256" key="7">
    <source>
        <dbReference type="RuleBase" id="RU000418"/>
    </source>
</evidence>
<dbReference type="GO" id="GO:0016853">
    <property type="term" value="F:isomerase activity"/>
    <property type="evidence" value="ECO:0007669"/>
    <property type="project" value="UniProtKB-KW"/>
</dbReference>
<accession>A0A9D2MNN9</accession>
<dbReference type="SUPFAM" id="SSF54849">
    <property type="entry name" value="GroEL-intermediate domain like"/>
    <property type="match status" value="1"/>
</dbReference>
<reference evidence="9" key="2">
    <citation type="submission" date="2021-04" db="EMBL/GenBank/DDBJ databases">
        <authorList>
            <person name="Gilroy R."/>
        </authorList>
    </citation>
    <scope>NUCLEOTIDE SEQUENCE</scope>
    <source>
        <strain evidence="9">CHK192-8294</strain>
    </source>
</reference>
<comment type="subunit">
    <text evidence="6 8">Forms a cylinder of 14 subunits composed of two heptameric rings stacked back-to-back. Interacts with the co-chaperonin GroES.</text>
</comment>
<dbReference type="PRINTS" id="PR00298">
    <property type="entry name" value="CHAPERONIN60"/>
</dbReference>
<dbReference type="Gene3D" id="1.10.560.10">
    <property type="entry name" value="GroEL-like equatorial domain"/>
    <property type="match status" value="1"/>
</dbReference>
<dbReference type="NCBIfam" id="NF009487">
    <property type="entry name" value="PRK12849.1"/>
    <property type="match status" value="1"/>
</dbReference>
<feature type="binding site" evidence="6">
    <location>
        <begin position="86"/>
        <end position="90"/>
    </location>
    <ligand>
        <name>ATP</name>
        <dbReference type="ChEBI" id="CHEBI:30616"/>
    </ligand>
</feature>
<dbReference type="Pfam" id="PF00118">
    <property type="entry name" value="Cpn60_TCP1"/>
    <property type="match status" value="1"/>
</dbReference>
<dbReference type="InterPro" id="IPR018370">
    <property type="entry name" value="Chaperonin_Cpn60_CS"/>
</dbReference>
<dbReference type="CDD" id="cd03344">
    <property type="entry name" value="GroEL"/>
    <property type="match status" value="1"/>
</dbReference>
<evidence type="ECO:0000313" key="10">
    <source>
        <dbReference type="Proteomes" id="UP000823921"/>
    </source>
</evidence>
<keyword evidence="3 6" id="KW-0067">ATP-binding</keyword>
<dbReference type="GO" id="GO:0140662">
    <property type="term" value="F:ATP-dependent protein folding chaperone"/>
    <property type="evidence" value="ECO:0007669"/>
    <property type="project" value="InterPro"/>
</dbReference>
<dbReference type="NCBIfam" id="NF009489">
    <property type="entry name" value="PRK12851.1"/>
    <property type="match status" value="1"/>
</dbReference>
<dbReference type="GO" id="GO:0042026">
    <property type="term" value="P:protein refolding"/>
    <property type="evidence" value="ECO:0007669"/>
    <property type="project" value="UniProtKB-UniRule"/>
</dbReference>
<organism evidence="9 10">
    <name type="scientific">Candidatus Flavonifractor intestinigallinarum</name>
    <dbReference type="NCBI Taxonomy" id="2838586"/>
    <lineage>
        <taxon>Bacteria</taxon>
        <taxon>Bacillati</taxon>
        <taxon>Bacillota</taxon>
        <taxon>Clostridia</taxon>
        <taxon>Eubacteriales</taxon>
        <taxon>Oscillospiraceae</taxon>
        <taxon>Flavonifractor</taxon>
    </lineage>
</organism>
<evidence type="ECO:0000256" key="5">
    <source>
        <dbReference type="ARBA" id="ARBA00023235"/>
    </source>
</evidence>
<feature type="binding site" evidence="6">
    <location>
        <position position="413"/>
    </location>
    <ligand>
        <name>ATP</name>
        <dbReference type="ChEBI" id="CHEBI:30616"/>
    </ligand>
</feature>
<dbReference type="EC" id="5.6.1.7" evidence="6"/>
<name>A0A9D2MNN9_9FIRM</name>
<dbReference type="GO" id="GO:0005737">
    <property type="term" value="C:cytoplasm"/>
    <property type="evidence" value="ECO:0007669"/>
    <property type="project" value="UniProtKB-SubCell"/>
</dbReference>
<dbReference type="InterPro" id="IPR001844">
    <property type="entry name" value="Cpn60/GroEL"/>
</dbReference>
<dbReference type="InterPro" id="IPR002423">
    <property type="entry name" value="Cpn60/GroEL/TCP-1"/>
</dbReference>
<protein>
    <recommendedName>
        <fullName evidence="6">Chaperonin GroEL</fullName>
        <ecNumber evidence="6">5.6.1.7</ecNumber>
    </recommendedName>
    <alternativeName>
        <fullName evidence="6">60 kDa chaperonin</fullName>
    </alternativeName>
    <alternativeName>
        <fullName evidence="6">Chaperonin-60</fullName>
        <shortName evidence="6">Cpn60</shortName>
    </alternativeName>
</protein>
<dbReference type="HAMAP" id="MF_00600">
    <property type="entry name" value="CH60"/>
    <property type="match status" value="1"/>
</dbReference>
<comment type="caution">
    <text evidence="9">The sequence shown here is derived from an EMBL/GenBank/DDBJ whole genome shotgun (WGS) entry which is preliminary data.</text>
</comment>
<proteinExistence type="inferred from homology"/>
<dbReference type="FunFam" id="3.50.7.10:FF:000001">
    <property type="entry name" value="60 kDa chaperonin"/>
    <property type="match status" value="1"/>
</dbReference>
<dbReference type="EMBL" id="DWXO01000076">
    <property type="protein sequence ID" value="HJB80864.1"/>
    <property type="molecule type" value="Genomic_DNA"/>
</dbReference>
<evidence type="ECO:0000313" key="9">
    <source>
        <dbReference type="EMBL" id="HJB80864.1"/>
    </source>
</evidence>
<keyword evidence="2 6" id="KW-0547">Nucleotide-binding</keyword>
<evidence type="ECO:0000256" key="3">
    <source>
        <dbReference type="ARBA" id="ARBA00022840"/>
    </source>
</evidence>
<dbReference type="InterPro" id="IPR027409">
    <property type="entry name" value="GroEL-like_apical_dom_sf"/>
</dbReference>
<dbReference type="NCBIfam" id="NF000592">
    <property type="entry name" value="PRK00013.1"/>
    <property type="match status" value="1"/>
</dbReference>
<gene>
    <name evidence="6 9" type="primary">groL</name>
    <name evidence="6" type="synonym">groEL</name>
    <name evidence="9" type="ORF">H9712_07750</name>
</gene>
<reference evidence="9" key="1">
    <citation type="journal article" date="2021" name="PeerJ">
        <title>Extensive microbial diversity within the chicken gut microbiome revealed by metagenomics and culture.</title>
        <authorList>
            <person name="Gilroy R."/>
            <person name="Ravi A."/>
            <person name="Getino M."/>
            <person name="Pursley I."/>
            <person name="Horton D.L."/>
            <person name="Alikhan N.F."/>
            <person name="Baker D."/>
            <person name="Gharbi K."/>
            <person name="Hall N."/>
            <person name="Watson M."/>
            <person name="Adriaenssens E.M."/>
            <person name="Foster-Nyarko E."/>
            <person name="Jarju S."/>
            <person name="Secka A."/>
            <person name="Antonio M."/>
            <person name="Oren A."/>
            <person name="Chaudhuri R.R."/>
            <person name="La Ragione R."/>
            <person name="Hildebrand F."/>
            <person name="Pallen M.J."/>
        </authorList>
    </citation>
    <scope>NUCLEOTIDE SEQUENCE</scope>
    <source>
        <strain evidence="9">CHK192-8294</strain>
    </source>
</reference>
<dbReference type="Proteomes" id="UP000823921">
    <property type="component" value="Unassembled WGS sequence"/>
</dbReference>
<comment type="subcellular location">
    <subcellularLocation>
        <location evidence="6">Cytoplasm</location>
    </subcellularLocation>
</comment>
<dbReference type="NCBIfam" id="TIGR02348">
    <property type="entry name" value="GroEL"/>
    <property type="match status" value="1"/>
</dbReference>
<evidence type="ECO:0000256" key="6">
    <source>
        <dbReference type="HAMAP-Rule" id="MF_00600"/>
    </source>
</evidence>
<evidence type="ECO:0000256" key="1">
    <source>
        <dbReference type="ARBA" id="ARBA00006607"/>
    </source>
</evidence>
<evidence type="ECO:0000256" key="4">
    <source>
        <dbReference type="ARBA" id="ARBA00023186"/>
    </source>
</evidence>
<dbReference type="GO" id="GO:0005524">
    <property type="term" value="F:ATP binding"/>
    <property type="evidence" value="ECO:0007669"/>
    <property type="project" value="UniProtKB-UniRule"/>
</dbReference>
<dbReference type="Gene3D" id="3.30.260.10">
    <property type="entry name" value="TCP-1-like chaperonin intermediate domain"/>
    <property type="match status" value="1"/>
</dbReference>
<comment type="caution">
    <text evidence="6">Lacks conserved residue(s) required for the propagation of feature annotation.</text>
</comment>
<dbReference type="PANTHER" id="PTHR45633">
    <property type="entry name" value="60 KDA HEAT SHOCK PROTEIN, MITOCHONDRIAL"/>
    <property type="match status" value="1"/>
</dbReference>
<dbReference type="AlphaFoldDB" id="A0A9D2MNN9"/>
<dbReference type="SUPFAM" id="SSF52029">
    <property type="entry name" value="GroEL apical domain-like"/>
    <property type="match status" value="1"/>
</dbReference>
<dbReference type="SUPFAM" id="SSF48592">
    <property type="entry name" value="GroEL equatorial domain-like"/>
    <property type="match status" value="1"/>
</dbReference>
<keyword evidence="6" id="KW-0963">Cytoplasm</keyword>
<comment type="similarity">
    <text evidence="1 6 7">Belongs to the chaperonin (HSP60) family.</text>
</comment>
<keyword evidence="4 6" id="KW-0143">Chaperone</keyword>
<dbReference type="GO" id="GO:0051082">
    <property type="term" value="F:unfolded protein binding"/>
    <property type="evidence" value="ECO:0007669"/>
    <property type="project" value="UniProtKB-UniRule"/>
</dbReference>
<sequence length="541" mass="57476">MAKIICYGEEARHALERGVNQLADTVKITMGPKGRNVVLDKKFGAPLITNDGVTIAKEIELDDPFENMGAQLVKEVSTKTNDVAGDGTTTATLLAQAIIREGLKNLAAGANPMVMKKGIAKATATAVEAIKANSKKVNGSDDIARVGTVSSGDETVGKLIAEAMEKVSNDGVITVEESKTAETYSEVVEGMQFDRGYITPYMVTDTEKMEAVLDDALILITDKKISNIQELLPILEQVVQSGKKLLVIAEDVEGEALSTLIVNKLRGTLNVVCVKAPGFGDRRKEMLEDIAVLTGGTVITADMGYELKEATMDMLGKARQVKVSKENTIIVDGAGSSEAIKNRTNQIRSQIETTTSDYDREKLQERLAKMAGGVAIIRVGAATEVEMKEKKLRIEDALNATRAAVEEGIVAGGGTAYVNAVSAVEKLLDETEGDEKTGVRIIAKALTEPMRQIATNAGIDGSVVLENVKKADKTGYGFDAYNETYVDMISAGIVDPTKVTRSALENAASIAATLLTTEALVADKKEPAPAAPAAPDMGGMY</sequence>
<dbReference type="PROSITE" id="PS00296">
    <property type="entry name" value="CHAPERONINS_CPN60"/>
    <property type="match status" value="1"/>
</dbReference>
<dbReference type="InterPro" id="IPR027410">
    <property type="entry name" value="TCP-1-like_intermed_sf"/>
</dbReference>
<feature type="binding site" evidence="6">
    <location>
        <begin position="29"/>
        <end position="32"/>
    </location>
    <ligand>
        <name>ATP</name>
        <dbReference type="ChEBI" id="CHEBI:30616"/>
    </ligand>
</feature>
<comment type="function">
    <text evidence="6 8">Together with its co-chaperonin GroES, plays an essential role in assisting protein folding. The GroEL-GroES system forms a nano-cage that allows encapsulation of the non-native substrate proteins and provides a physical environment optimized to promote and accelerate protein folding.</text>
</comment>
<dbReference type="InterPro" id="IPR027413">
    <property type="entry name" value="GROEL-like_equatorial_sf"/>
</dbReference>
<feature type="binding site" evidence="6">
    <location>
        <position position="495"/>
    </location>
    <ligand>
        <name>ATP</name>
        <dbReference type="ChEBI" id="CHEBI:30616"/>
    </ligand>
</feature>
<evidence type="ECO:0000256" key="8">
    <source>
        <dbReference type="RuleBase" id="RU000419"/>
    </source>
</evidence>